<reference evidence="2 3" key="1">
    <citation type="submission" date="2019-12" db="EMBL/GenBank/DDBJ databases">
        <title>Draft Genome Sequences of Six Type Strains of the Genus Massilia.</title>
        <authorList>
            <person name="Miess H."/>
            <person name="Frediansyah A."/>
            <person name="Goeker M."/>
            <person name="Gross H."/>
        </authorList>
    </citation>
    <scope>NUCLEOTIDE SEQUENCE [LARGE SCALE GENOMIC DNA]</scope>
    <source>
        <strain evidence="2 3">DSM 26639</strain>
    </source>
</reference>
<evidence type="ECO:0000313" key="3">
    <source>
        <dbReference type="Proteomes" id="UP000437862"/>
    </source>
</evidence>
<keyword evidence="1" id="KW-0812">Transmembrane</keyword>
<name>A0ABX6FQV2_9BURK</name>
<proteinExistence type="predicted"/>
<dbReference type="InterPro" id="IPR038706">
    <property type="entry name" value="Type_VI_SciN-like_sf"/>
</dbReference>
<dbReference type="PANTHER" id="PTHR37625">
    <property type="entry name" value="OUTER MEMBRANE LIPOPROTEIN-RELATED"/>
    <property type="match status" value="1"/>
</dbReference>
<gene>
    <name evidence="2" type="primary">tssJ</name>
    <name evidence="2" type="ORF">GO485_07540</name>
</gene>
<accession>A0ABX6FQV2</accession>
<organism evidence="2 3">
    <name type="scientific">Pseudoduganella flava</name>
    <dbReference type="NCBI Taxonomy" id="871742"/>
    <lineage>
        <taxon>Bacteria</taxon>
        <taxon>Pseudomonadati</taxon>
        <taxon>Pseudomonadota</taxon>
        <taxon>Betaproteobacteria</taxon>
        <taxon>Burkholderiales</taxon>
        <taxon>Oxalobacteraceae</taxon>
        <taxon>Telluria group</taxon>
        <taxon>Pseudoduganella</taxon>
    </lineage>
</organism>
<keyword evidence="3" id="KW-1185">Reference proteome</keyword>
<dbReference type="Pfam" id="PF12790">
    <property type="entry name" value="T6SS-SciN"/>
    <property type="match status" value="1"/>
</dbReference>
<dbReference type="NCBIfam" id="TIGR03352">
    <property type="entry name" value="VI_chp_3"/>
    <property type="match status" value="1"/>
</dbReference>
<keyword evidence="2" id="KW-0449">Lipoprotein</keyword>
<keyword evidence="1" id="KW-0472">Membrane</keyword>
<protein>
    <submittedName>
        <fullName evidence="2">Type VI secretion system lipoprotein TssJ</fullName>
    </submittedName>
</protein>
<dbReference type="InterPro" id="IPR017734">
    <property type="entry name" value="T6SS_SciN"/>
</dbReference>
<dbReference type="Gene3D" id="2.60.40.4150">
    <property type="entry name" value="Type VI secretion system, lipoprotein SciN"/>
    <property type="match status" value="1"/>
</dbReference>
<sequence length="207" mass="21931">MSDRLNGGAPMKRIARIKITAIPIIAIGAALCGCGTGVSLAGAVLQVAGIRRPPELPDAQKPPRNVNIRLHAAATLNSGDAGPPLSIVARIYTLRQADAFERVAYETFTNAHTERERLGTDLLDVKEVLLIPGQRYEVAEKVSREAGYIGVVALFRNPNGQRWRAAFPAGEAEKAGITLGVHACALTVGQGAAARQQQLARPPARCA</sequence>
<evidence type="ECO:0000256" key="1">
    <source>
        <dbReference type="SAM" id="Phobius"/>
    </source>
</evidence>
<dbReference type="EMBL" id="CP046904">
    <property type="protein sequence ID" value="QGZ38917.1"/>
    <property type="molecule type" value="Genomic_DNA"/>
</dbReference>
<feature type="transmembrane region" description="Helical" evidence="1">
    <location>
        <begin position="21"/>
        <end position="45"/>
    </location>
</feature>
<dbReference type="Proteomes" id="UP000437862">
    <property type="component" value="Chromosome"/>
</dbReference>
<evidence type="ECO:0000313" key="2">
    <source>
        <dbReference type="EMBL" id="QGZ38917.1"/>
    </source>
</evidence>
<keyword evidence="1" id="KW-1133">Transmembrane helix</keyword>
<dbReference type="PANTHER" id="PTHR37625:SF4">
    <property type="entry name" value="OUTER MEMBRANE LIPOPROTEIN"/>
    <property type="match status" value="1"/>
</dbReference>
<dbReference type="PROSITE" id="PS51257">
    <property type="entry name" value="PROKAR_LIPOPROTEIN"/>
    <property type="match status" value="1"/>
</dbReference>